<dbReference type="PANTHER" id="PTHR10627">
    <property type="entry name" value="SCP160"/>
    <property type="match status" value="1"/>
</dbReference>
<gene>
    <name evidence="3" type="ORF">CEURO_LOCUS12117</name>
</gene>
<organism evidence="3 4">
    <name type="scientific">Cuscuta europaea</name>
    <name type="common">European dodder</name>
    <dbReference type="NCBI Taxonomy" id="41803"/>
    <lineage>
        <taxon>Eukaryota</taxon>
        <taxon>Viridiplantae</taxon>
        <taxon>Streptophyta</taxon>
        <taxon>Embryophyta</taxon>
        <taxon>Tracheophyta</taxon>
        <taxon>Spermatophyta</taxon>
        <taxon>Magnoliopsida</taxon>
        <taxon>eudicotyledons</taxon>
        <taxon>Gunneridae</taxon>
        <taxon>Pentapetalae</taxon>
        <taxon>asterids</taxon>
        <taxon>lamiids</taxon>
        <taxon>Solanales</taxon>
        <taxon>Convolvulaceae</taxon>
        <taxon>Cuscuteae</taxon>
        <taxon>Cuscuta</taxon>
        <taxon>Cuscuta subgen. Cuscuta</taxon>
    </lineage>
</organism>
<dbReference type="EMBL" id="CAMAPE010000029">
    <property type="protein sequence ID" value="CAH9092828.1"/>
    <property type="molecule type" value="Genomic_DNA"/>
</dbReference>
<dbReference type="Proteomes" id="UP001152484">
    <property type="component" value="Unassembled WGS sequence"/>
</dbReference>
<dbReference type="Pfam" id="PF00536">
    <property type="entry name" value="SAM_1"/>
    <property type="match status" value="1"/>
</dbReference>
<accession>A0A9P0ZAZ8</accession>
<dbReference type="AlphaFoldDB" id="A0A9P0ZAZ8"/>
<evidence type="ECO:0000313" key="4">
    <source>
        <dbReference type="Proteomes" id="UP001152484"/>
    </source>
</evidence>
<comment type="caution">
    <text evidence="3">The sequence shown here is derived from an EMBL/GenBank/DDBJ whole genome shotgun (WGS) entry which is preliminary data.</text>
</comment>
<sequence length="266" mass="30683">MLIHNMNYKRLRKPNVRLWEVGDLPAAFTCDVSKRFKSNLGRRSWRDDPGGNNDSFPHHSPHEFGFTEFGISYDKSGDRANVNVNSLNIHPDLSSHVRKDEKKFREANVRKDEQKFREANVRKDELRFSWVTRKPRLMKRRRRSMESLFLDPWGWATSLGTFVAKSGEKMQGIEVPLSTNEHDEVESEERVISSSGSVGECLEEIGFGKYAQLFEMHEVDKETLPLLTLNDFKEMGIFSVGIRRKLFAAIKTIRGGNMGCLLDEKT</sequence>
<evidence type="ECO:0000259" key="2">
    <source>
        <dbReference type="PROSITE" id="PS50105"/>
    </source>
</evidence>
<dbReference type="SUPFAM" id="SSF47769">
    <property type="entry name" value="SAM/Pointed domain"/>
    <property type="match status" value="1"/>
</dbReference>
<dbReference type="InterPro" id="IPR001660">
    <property type="entry name" value="SAM"/>
</dbReference>
<dbReference type="PROSITE" id="PS50105">
    <property type="entry name" value="SAM_DOMAIN"/>
    <property type="match status" value="1"/>
</dbReference>
<reference evidence="3" key="1">
    <citation type="submission" date="2022-07" db="EMBL/GenBank/DDBJ databases">
        <authorList>
            <person name="Macas J."/>
            <person name="Novak P."/>
            <person name="Neumann P."/>
        </authorList>
    </citation>
    <scope>NUCLEOTIDE SEQUENCE</scope>
</reference>
<dbReference type="InterPro" id="IPR013761">
    <property type="entry name" value="SAM/pointed_sf"/>
</dbReference>
<evidence type="ECO:0000256" key="1">
    <source>
        <dbReference type="ARBA" id="ARBA00022737"/>
    </source>
</evidence>
<evidence type="ECO:0000313" key="3">
    <source>
        <dbReference type="EMBL" id="CAH9092828.1"/>
    </source>
</evidence>
<dbReference type="PANTHER" id="PTHR10627:SF65">
    <property type="entry name" value="SAM DOMAIN-CONTAINING PROTEIN"/>
    <property type="match status" value="1"/>
</dbReference>
<dbReference type="SMART" id="SM00454">
    <property type="entry name" value="SAM"/>
    <property type="match status" value="1"/>
</dbReference>
<feature type="domain" description="SAM" evidence="2">
    <location>
        <begin position="193"/>
        <end position="256"/>
    </location>
</feature>
<keyword evidence="1" id="KW-0677">Repeat</keyword>
<protein>
    <recommendedName>
        <fullName evidence="2">SAM domain-containing protein</fullName>
    </recommendedName>
</protein>
<name>A0A9P0ZAZ8_CUSEU</name>
<dbReference type="Gene3D" id="1.10.150.50">
    <property type="entry name" value="Transcription Factor, Ets-1"/>
    <property type="match status" value="1"/>
</dbReference>
<keyword evidence="4" id="KW-1185">Reference proteome</keyword>
<dbReference type="CDD" id="cd09487">
    <property type="entry name" value="SAM_superfamily"/>
    <property type="match status" value="1"/>
</dbReference>
<proteinExistence type="predicted"/>
<dbReference type="OrthoDB" id="539213at2759"/>